<keyword evidence="3" id="KW-0813">Transport</keyword>
<reference evidence="14 15" key="1">
    <citation type="journal article" date="2018" name="Nat. Ecol. Evol.">
        <title>Pezizomycetes genomes reveal the molecular basis of ectomycorrhizal truffle lifestyle.</title>
        <authorList>
            <person name="Murat C."/>
            <person name="Payen T."/>
            <person name="Noel B."/>
            <person name="Kuo A."/>
            <person name="Morin E."/>
            <person name="Chen J."/>
            <person name="Kohler A."/>
            <person name="Krizsan K."/>
            <person name="Balestrini R."/>
            <person name="Da Silva C."/>
            <person name="Montanini B."/>
            <person name="Hainaut M."/>
            <person name="Levati E."/>
            <person name="Barry K.W."/>
            <person name="Belfiori B."/>
            <person name="Cichocki N."/>
            <person name="Clum A."/>
            <person name="Dockter R.B."/>
            <person name="Fauchery L."/>
            <person name="Guy J."/>
            <person name="Iotti M."/>
            <person name="Le Tacon F."/>
            <person name="Lindquist E.A."/>
            <person name="Lipzen A."/>
            <person name="Malagnac F."/>
            <person name="Mello A."/>
            <person name="Molinier V."/>
            <person name="Miyauchi S."/>
            <person name="Poulain J."/>
            <person name="Riccioni C."/>
            <person name="Rubini A."/>
            <person name="Sitrit Y."/>
            <person name="Splivallo R."/>
            <person name="Traeger S."/>
            <person name="Wang M."/>
            <person name="Zifcakova L."/>
            <person name="Wipf D."/>
            <person name="Zambonelli A."/>
            <person name="Paolocci F."/>
            <person name="Nowrousian M."/>
            <person name="Ottonello S."/>
            <person name="Baldrian P."/>
            <person name="Spatafora J.W."/>
            <person name="Henrissat B."/>
            <person name="Nagy L.G."/>
            <person name="Aury J.M."/>
            <person name="Wincker P."/>
            <person name="Grigoriev I.V."/>
            <person name="Bonfante P."/>
            <person name="Martin F.M."/>
        </authorList>
    </citation>
    <scope>NUCLEOTIDE SEQUENCE [LARGE SCALE GENOMIC DNA]</scope>
    <source>
        <strain evidence="14 15">ATCC MYA-4762</strain>
    </source>
</reference>
<evidence type="ECO:0008006" key="16">
    <source>
        <dbReference type="Google" id="ProtNLM"/>
    </source>
</evidence>
<keyword evidence="5" id="KW-1000">Mitochondrion outer membrane</keyword>
<keyword evidence="9" id="KW-0496">Mitochondrion</keyword>
<evidence type="ECO:0000256" key="13">
    <source>
        <dbReference type="SAM" id="Phobius"/>
    </source>
</evidence>
<dbReference type="PANTHER" id="PTHR12504">
    <property type="entry name" value="MITOCHONDRIAL IMPORT RECEPTOR SUBUNIT TOM22"/>
    <property type="match status" value="1"/>
</dbReference>
<evidence type="ECO:0000256" key="4">
    <source>
        <dbReference type="ARBA" id="ARBA00022692"/>
    </source>
</evidence>
<keyword evidence="7 13" id="KW-1133">Transmembrane helix</keyword>
<dbReference type="AlphaFoldDB" id="A0A3N4M2X4"/>
<evidence type="ECO:0000256" key="9">
    <source>
        <dbReference type="ARBA" id="ARBA00023128"/>
    </source>
</evidence>
<keyword evidence="4 13" id="KW-0812">Transmembrane</keyword>
<dbReference type="OrthoDB" id="10016939at2759"/>
<dbReference type="CDD" id="cd22884">
    <property type="entry name" value="TOM22"/>
    <property type="match status" value="1"/>
</dbReference>
<comment type="similarity">
    <text evidence="2">Belongs to the Tom22 family.</text>
</comment>
<evidence type="ECO:0000313" key="14">
    <source>
        <dbReference type="EMBL" id="RPB24655.1"/>
    </source>
</evidence>
<evidence type="ECO:0000256" key="1">
    <source>
        <dbReference type="ARBA" id="ARBA00004572"/>
    </source>
</evidence>
<dbReference type="EMBL" id="ML121541">
    <property type="protein sequence ID" value="RPB24655.1"/>
    <property type="molecule type" value="Genomic_DNA"/>
</dbReference>
<feature type="transmembrane region" description="Helical" evidence="13">
    <location>
        <begin position="102"/>
        <end position="122"/>
    </location>
</feature>
<evidence type="ECO:0000256" key="2">
    <source>
        <dbReference type="ARBA" id="ARBA00009874"/>
    </source>
</evidence>
<sequence>MVKLSEVTDEHFEEVQQGPIPSDNDDDFDEEYSDTDSEADSSQEESDSEDEDDDGLTLEESLWERMVALKDMIPIKQRTRMSNLVNGVCGWVSWGVRGGGQVAFVISTGALMVGVPYALAVAEEGQMLEMEREMK</sequence>
<dbReference type="STRING" id="1051890.A0A3N4M2X4"/>
<accession>A0A3N4M2X4</accession>
<comment type="subcellular location">
    <subcellularLocation>
        <location evidence="1">Mitochondrion outer membrane</location>
        <topology evidence="1">Single-pass membrane protein</topology>
    </subcellularLocation>
</comment>
<evidence type="ECO:0000256" key="12">
    <source>
        <dbReference type="SAM" id="MobiDB-lite"/>
    </source>
</evidence>
<protein>
    <recommendedName>
        <fullName evidence="16">Mitochondrial import translocase, subunit Tom22</fullName>
    </recommendedName>
</protein>
<dbReference type="GO" id="GO:0005741">
    <property type="term" value="C:mitochondrial outer membrane"/>
    <property type="evidence" value="ECO:0007669"/>
    <property type="project" value="UniProtKB-SubCell"/>
</dbReference>
<feature type="compositionally biased region" description="Basic and acidic residues" evidence="12">
    <location>
        <begin position="1"/>
        <end position="14"/>
    </location>
</feature>
<dbReference type="Proteomes" id="UP000267821">
    <property type="component" value="Unassembled WGS sequence"/>
</dbReference>
<evidence type="ECO:0000256" key="10">
    <source>
        <dbReference type="ARBA" id="ARBA00023136"/>
    </source>
</evidence>
<dbReference type="InParanoid" id="A0A3N4M2X4"/>
<dbReference type="PANTHER" id="PTHR12504:SF0">
    <property type="entry name" value="MITOCHONDRIAL IMPORT RECEPTOR SUBUNIT TOM22 HOMOLOG"/>
    <property type="match status" value="1"/>
</dbReference>
<organism evidence="14 15">
    <name type="scientific">Terfezia boudieri ATCC MYA-4762</name>
    <dbReference type="NCBI Taxonomy" id="1051890"/>
    <lineage>
        <taxon>Eukaryota</taxon>
        <taxon>Fungi</taxon>
        <taxon>Dikarya</taxon>
        <taxon>Ascomycota</taxon>
        <taxon>Pezizomycotina</taxon>
        <taxon>Pezizomycetes</taxon>
        <taxon>Pezizales</taxon>
        <taxon>Pezizaceae</taxon>
        <taxon>Terfezia</taxon>
    </lineage>
</organism>
<evidence type="ECO:0000256" key="5">
    <source>
        <dbReference type="ARBA" id="ARBA00022787"/>
    </source>
</evidence>
<name>A0A3N4M2X4_9PEZI</name>
<keyword evidence="8" id="KW-0811">Translocation</keyword>
<keyword evidence="10 13" id="KW-0472">Membrane</keyword>
<evidence type="ECO:0000256" key="7">
    <source>
        <dbReference type="ARBA" id="ARBA00022989"/>
    </source>
</evidence>
<dbReference type="InterPro" id="IPR005683">
    <property type="entry name" value="Tom22"/>
</dbReference>
<feature type="compositionally biased region" description="Acidic residues" evidence="12">
    <location>
        <begin position="23"/>
        <end position="57"/>
    </location>
</feature>
<evidence type="ECO:0000313" key="15">
    <source>
        <dbReference type="Proteomes" id="UP000267821"/>
    </source>
</evidence>
<feature type="non-terminal residue" evidence="14">
    <location>
        <position position="135"/>
    </location>
</feature>
<dbReference type="Pfam" id="PF04281">
    <property type="entry name" value="Tom22"/>
    <property type="match status" value="1"/>
</dbReference>
<gene>
    <name evidence="14" type="ORF">L211DRAFT_771032</name>
</gene>
<keyword evidence="6" id="KW-0653">Protein transport</keyword>
<evidence type="ECO:0000256" key="3">
    <source>
        <dbReference type="ARBA" id="ARBA00022448"/>
    </source>
</evidence>
<proteinExistence type="inferred from homology"/>
<evidence type="ECO:0000256" key="11">
    <source>
        <dbReference type="ARBA" id="ARBA00023170"/>
    </source>
</evidence>
<dbReference type="GO" id="GO:0006886">
    <property type="term" value="P:intracellular protein transport"/>
    <property type="evidence" value="ECO:0007669"/>
    <property type="project" value="InterPro"/>
</dbReference>
<feature type="region of interest" description="Disordered" evidence="12">
    <location>
        <begin position="1"/>
        <end position="58"/>
    </location>
</feature>
<evidence type="ECO:0000256" key="8">
    <source>
        <dbReference type="ARBA" id="ARBA00023010"/>
    </source>
</evidence>
<evidence type="ECO:0000256" key="6">
    <source>
        <dbReference type="ARBA" id="ARBA00022927"/>
    </source>
</evidence>
<keyword evidence="15" id="KW-1185">Reference proteome</keyword>
<keyword evidence="11" id="KW-0675">Receptor</keyword>